<evidence type="ECO:0000256" key="1">
    <source>
        <dbReference type="ARBA" id="ARBA00006432"/>
    </source>
</evidence>
<proteinExistence type="inferred from homology"/>
<dbReference type="Gene3D" id="3.40.50.12780">
    <property type="entry name" value="N-terminal domain of ligase-like"/>
    <property type="match status" value="1"/>
</dbReference>
<keyword evidence="2" id="KW-0436">Ligase</keyword>
<dbReference type="SUPFAM" id="SSF56801">
    <property type="entry name" value="Acetyl-CoA synthetase-like"/>
    <property type="match status" value="1"/>
</dbReference>
<dbReference type="PANTHER" id="PTHR43107:SF15">
    <property type="entry name" value="FATTY ACID TRANSPORT PROTEIN 3, ISOFORM A"/>
    <property type="match status" value="1"/>
</dbReference>
<dbReference type="PANTHER" id="PTHR43107">
    <property type="entry name" value="LONG-CHAIN FATTY ACID TRANSPORT PROTEIN"/>
    <property type="match status" value="1"/>
</dbReference>
<dbReference type="InterPro" id="IPR020845">
    <property type="entry name" value="AMP-binding_CS"/>
</dbReference>
<feature type="domain" description="AMP-dependent synthetase/ligase" evidence="5">
    <location>
        <begin position="20"/>
        <end position="366"/>
    </location>
</feature>
<dbReference type="PROSITE" id="PS00455">
    <property type="entry name" value="AMP_BINDING"/>
    <property type="match status" value="1"/>
</dbReference>
<accession>A0ABV6M7N9</accession>
<keyword evidence="8" id="KW-1185">Reference proteome</keyword>
<protein>
    <submittedName>
        <fullName evidence="7">AMP-binding protein</fullName>
    </submittedName>
</protein>
<sequence length="555" mass="60519">MSDSAVTTVRDLVLARAGDHRTGLLFEDQRWTWDEVLTQAHRWADLLRAYQGSEPLHVGTLLETTPEHLFLLCGAALCGATVVGLNATRRGAALARDARLADCRLLVTEPALAPLLSGIDLGVPVVEVDQLGATQPDGTARSVPPPVPPDSLYLLLFTSGTSGEPKAVRSSQGAIVRRGKKVADRVALGPDDVVYICMPLFHSNAIIAGFAPALTVGAAIALRRSFSASGFLPDVRRFGATYANYVGKPLSYVLAQPERPDDADNPLRVVFGNEGAERDIVEFGRRFGCLVFDHYGQTEGGVTLARSPGDPQGVLGRGSGAEQVVDPATGRECPRAVIEDGRVRNAEECVGELVNAGGLGSFEGYYKDPEAERERTRDGWYWTGDLAFRDETGLFYFAGRRGDWARVDGENLGLAGIERVLLRHPDVVNLAVYPVPDPAAGDQLMVALHWRADRPFDPAAFERWLREQPDLGPKAVPRFVRLTTGLPMTATNKVHKRALVADRWEVDDPVWWRSPRTDHFRAFDEAARESWNRLFERHGRAAVLDLAGTTFGGGS</sequence>
<evidence type="ECO:0000256" key="4">
    <source>
        <dbReference type="ARBA" id="ARBA00022840"/>
    </source>
</evidence>
<comment type="similarity">
    <text evidence="1">Belongs to the ATP-dependent AMP-binding enzyme family.</text>
</comment>
<evidence type="ECO:0000256" key="3">
    <source>
        <dbReference type="ARBA" id="ARBA00022741"/>
    </source>
</evidence>
<dbReference type="InterPro" id="IPR045851">
    <property type="entry name" value="AMP-bd_C_sf"/>
</dbReference>
<evidence type="ECO:0000259" key="5">
    <source>
        <dbReference type="Pfam" id="PF00501"/>
    </source>
</evidence>
<dbReference type="InterPro" id="IPR042099">
    <property type="entry name" value="ANL_N_sf"/>
</dbReference>
<evidence type="ECO:0000256" key="2">
    <source>
        <dbReference type="ARBA" id="ARBA00022598"/>
    </source>
</evidence>
<evidence type="ECO:0000313" key="7">
    <source>
        <dbReference type="EMBL" id="MFC0530492.1"/>
    </source>
</evidence>
<dbReference type="Pfam" id="PF13193">
    <property type="entry name" value="AMP-binding_C"/>
    <property type="match status" value="1"/>
</dbReference>
<evidence type="ECO:0000259" key="6">
    <source>
        <dbReference type="Pfam" id="PF13193"/>
    </source>
</evidence>
<comment type="caution">
    <text evidence="7">The sequence shown here is derived from an EMBL/GenBank/DDBJ whole genome shotgun (WGS) entry which is preliminary data.</text>
</comment>
<dbReference type="Proteomes" id="UP001589867">
    <property type="component" value="Unassembled WGS sequence"/>
</dbReference>
<keyword evidence="4" id="KW-0067">ATP-binding</keyword>
<dbReference type="Pfam" id="PF00501">
    <property type="entry name" value="AMP-binding"/>
    <property type="match status" value="1"/>
</dbReference>
<organism evidence="7 8">
    <name type="scientific">Phytohabitans kaempferiae</name>
    <dbReference type="NCBI Taxonomy" id="1620943"/>
    <lineage>
        <taxon>Bacteria</taxon>
        <taxon>Bacillati</taxon>
        <taxon>Actinomycetota</taxon>
        <taxon>Actinomycetes</taxon>
        <taxon>Micromonosporales</taxon>
        <taxon>Micromonosporaceae</taxon>
    </lineage>
</organism>
<evidence type="ECO:0000313" key="8">
    <source>
        <dbReference type="Proteomes" id="UP001589867"/>
    </source>
</evidence>
<dbReference type="EMBL" id="JBHLUH010000047">
    <property type="protein sequence ID" value="MFC0530492.1"/>
    <property type="molecule type" value="Genomic_DNA"/>
</dbReference>
<name>A0ABV6M7N9_9ACTN</name>
<gene>
    <name evidence="7" type="ORF">ACFFIA_22790</name>
</gene>
<dbReference type="Gene3D" id="3.30.300.30">
    <property type="match status" value="1"/>
</dbReference>
<dbReference type="RefSeq" id="WP_377253651.1">
    <property type="nucleotide sequence ID" value="NZ_JBHLUH010000047.1"/>
</dbReference>
<reference evidence="7 8" key="1">
    <citation type="submission" date="2024-09" db="EMBL/GenBank/DDBJ databases">
        <authorList>
            <person name="Sun Q."/>
            <person name="Mori K."/>
        </authorList>
    </citation>
    <scope>NUCLEOTIDE SEQUENCE [LARGE SCALE GENOMIC DNA]</scope>
    <source>
        <strain evidence="7 8">TBRC 3947</strain>
    </source>
</reference>
<dbReference type="InterPro" id="IPR025110">
    <property type="entry name" value="AMP-bd_C"/>
</dbReference>
<dbReference type="InterPro" id="IPR000873">
    <property type="entry name" value="AMP-dep_synth/lig_dom"/>
</dbReference>
<keyword evidence="3" id="KW-0547">Nucleotide-binding</keyword>
<feature type="domain" description="AMP-binding enzyme C-terminal" evidence="6">
    <location>
        <begin position="417"/>
        <end position="493"/>
    </location>
</feature>